<name>A0A9W6TQ71_9STRA</name>
<feature type="compositionally biased region" description="Basic and acidic residues" evidence="1">
    <location>
        <begin position="1"/>
        <end position="14"/>
    </location>
</feature>
<dbReference type="AlphaFoldDB" id="A0A9W6TQ71"/>
<gene>
    <name evidence="2" type="ORF">Pfra01_000127400</name>
</gene>
<evidence type="ECO:0000256" key="1">
    <source>
        <dbReference type="SAM" id="MobiDB-lite"/>
    </source>
</evidence>
<dbReference type="Proteomes" id="UP001165121">
    <property type="component" value="Unassembled WGS sequence"/>
</dbReference>
<dbReference type="OrthoDB" id="101786at2759"/>
<feature type="region of interest" description="Disordered" evidence="1">
    <location>
        <begin position="1"/>
        <end position="20"/>
    </location>
</feature>
<dbReference type="EMBL" id="BSXT01000103">
    <property type="protein sequence ID" value="GMF17601.1"/>
    <property type="molecule type" value="Genomic_DNA"/>
</dbReference>
<evidence type="ECO:0000313" key="3">
    <source>
        <dbReference type="Proteomes" id="UP001165121"/>
    </source>
</evidence>
<evidence type="ECO:0000313" key="2">
    <source>
        <dbReference type="EMBL" id="GMF17601.1"/>
    </source>
</evidence>
<comment type="caution">
    <text evidence="2">The sequence shown here is derived from an EMBL/GenBank/DDBJ whole genome shotgun (WGS) entry which is preliminary data.</text>
</comment>
<accession>A0A9W6TQ71</accession>
<organism evidence="2 3">
    <name type="scientific">Phytophthora fragariaefolia</name>
    <dbReference type="NCBI Taxonomy" id="1490495"/>
    <lineage>
        <taxon>Eukaryota</taxon>
        <taxon>Sar</taxon>
        <taxon>Stramenopiles</taxon>
        <taxon>Oomycota</taxon>
        <taxon>Peronosporomycetes</taxon>
        <taxon>Peronosporales</taxon>
        <taxon>Peronosporaceae</taxon>
        <taxon>Phytophthora</taxon>
    </lineage>
</organism>
<proteinExistence type="predicted"/>
<keyword evidence="3" id="KW-1185">Reference proteome</keyword>
<protein>
    <submittedName>
        <fullName evidence="2">Unnamed protein product</fullName>
    </submittedName>
</protein>
<sequence length="133" mass="15184">MHKEVLNEKERRQLQDVATHKGSTANFDTGDFVLWSRIDQRLPNNKLLGQWIGPCKVVEARPHSFGIQHLISGREYDVHGSRLTFYADAELNQTAKLLELVSSQGIILGVEAICGHRFNESLERWELLVSWMG</sequence>
<reference evidence="2" key="1">
    <citation type="submission" date="2023-04" db="EMBL/GenBank/DDBJ databases">
        <title>Phytophthora fragariaefolia NBRC 109709.</title>
        <authorList>
            <person name="Ichikawa N."/>
            <person name="Sato H."/>
            <person name="Tonouchi N."/>
        </authorList>
    </citation>
    <scope>NUCLEOTIDE SEQUENCE</scope>
    <source>
        <strain evidence="2">NBRC 109709</strain>
    </source>
</reference>